<dbReference type="EC" id="3.1.4.-" evidence="7"/>
<feature type="compositionally biased region" description="Low complexity" evidence="8">
    <location>
        <begin position="690"/>
        <end position="700"/>
    </location>
</feature>
<feature type="compositionally biased region" description="Polar residues" evidence="8">
    <location>
        <begin position="653"/>
        <end position="662"/>
    </location>
</feature>
<feature type="binding site" evidence="6">
    <location>
        <position position="1111"/>
    </location>
    <ligand>
        <name>Zn(2+)</name>
        <dbReference type="ChEBI" id="CHEBI:29105"/>
        <label>2</label>
    </ligand>
</feature>
<dbReference type="InterPro" id="IPR002073">
    <property type="entry name" value="PDEase_catalytic_dom"/>
</dbReference>
<dbReference type="Gramene" id="PNW74351">
    <property type="protein sequence ID" value="PNW74351"/>
    <property type="gene ID" value="CHLRE_13g605100v5"/>
</dbReference>
<proteinExistence type="inferred from homology"/>
<feature type="compositionally biased region" description="Basic and acidic residues" evidence="8">
    <location>
        <begin position="773"/>
        <end position="783"/>
    </location>
</feature>
<evidence type="ECO:0000256" key="3">
    <source>
        <dbReference type="ARBA" id="ARBA00022801"/>
    </source>
</evidence>
<feature type="compositionally biased region" description="Basic and acidic residues" evidence="8">
    <location>
        <begin position="1415"/>
        <end position="1430"/>
    </location>
</feature>
<dbReference type="GO" id="GO:0047555">
    <property type="term" value="F:3',5'-cyclic-GMP phosphodiesterase activity"/>
    <property type="evidence" value="ECO:0000318"/>
    <property type="project" value="GO_Central"/>
</dbReference>
<dbReference type="Proteomes" id="UP000006906">
    <property type="component" value="Chromosome 13"/>
</dbReference>
<dbReference type="InterPro" id="IPR023174">
    <property type="entry name" value="PDEase_CS"/>
</dbReference>
<feature type="region of interest" description="Disordered" evidence="8">
    <location>
        <begin position="372"/>
        <end position="408"/>
    </location>
</feature>
<protein>
    <recommendedName>
        <fullName evidence="7">Phosphodiesterase</fullName>
        <ecNumber evidence="7">3.1.4.-</ecNumber>
    </recommendedName>
</protein>
<dbReference type="SMART" id="SM00065">
    <property type="entry name" value="GAF"/>
    <property type="match status" value="2"/>
</dbReference>
<dbReference type="PROSITE" id="PS00126">
    <property type="entry name" value="PDEASE_I_1"/>
    <property type="match status" value="1"/>
</dbReference>
<evidence type="ECO:0000256" key="4">
    <source>
        <dbReference type="ARBA" id="ARBA00023170"/>
    </source>
</evidence>
<dbReference type="PaxDb" id="3055-EDO98931"/>
<comment type="similarity">
    <text evidence="7">Belongs to the cyclic nucleotide phosphodiesterase family.</text>
</comment>
<keyword evidence="1" id="KW-0140">cGMP</keyword>
<dbReference type="Pfam" id="PF01590">
    <property type="entry name" value="GAF"/>
    <property type="match status" value="1"/>
</dbReference>
<dbReference type="InterPro" id="IPR023088">
    <property type="entry name" value="PDEase"/>
</dbReference>
<feature type="binding site" evidence="6">
    <location>
        <position position="1111"/>
    </location>
    <ligand>
        <name>Zn(2+)</name>
        <dbReference type="ChEBI" id="CHEBI:29105"/>
        <label>1</label>
    </ligand>
</feature>
<dbReference type="PANTHER" id="PTHR11347">
    <property type="entry name" value="CYCLIC NUCLEOTIDE PHOSPHODIESTERASE"/>
    <property type="match status" value="1"/>
</dbReference>
<feature type="compositionally biased region" description="Low complexity" evidence="8">
    <location>
        <begin position="785"/>
        <end position="797"/>
    </location>
</feature>
<feature type="domain" description="PDEase" evidence="9">
    <location>
        <begin position="981"/>
        <end position="1315"/>
    </location>
</feature>
<evidence type="ECO:0000259" key="9">
    <source>
        <dbReference type="PROSITE" id="PS51845"/>
    </source>
</evidence>
<dbReference type="InterPro" id="IPR003018">
    <property type="entry name" value="GAF"/>
</dbReference>
<keyword evidence="4" id="KW-0675">Receptor</keyword>
<dbReference type="PRINTS" id="PR00387">
    <property type="entry name" value="PDIESTERASE1"/>
</dbReference>
<dbReference type="GO" id="GO:0007165">
    <property type="term" value="P:signal transduction"/>
    <property type="evidence" value="ECO:0007669"/>
    <property type="project" value="InterPro"/>
</dbReference>
<dbReference type="RefSeq" id="XP_042917831.1">
    <property type="nucleotide sequence ID" value="XM_043069856.1"/>
</dbReference>
<dbReference type="GO" id="GO:0046872">
    <property type="term" value="F:metal ion binding"/>
    <property type="evidence" value="ECO:0007669"/>
    <property type="project" value="UniProtKB-KW"/>
</dbReference>
<dbReference type="SUPFAM" id="SSF109604">
    <property type="entry name" value="HD-domain/PDEase-like"/>
    <property type="match status" value="1"/>
</dbReference>
<dbReference type="PROSITE" id="PS51845">
    <property type="entry name" value="PDEASE_I_2"/>
    <property type="match status" value="1"/>
</dbReference>
<feature type="compositionally biased region" description="Gly residues" evidence="8">
    <location>
        <begin position="503"/>
        <end position="516"/>
    </location>
</feature>
<dbReference type="InParanoid" id="A0A2K3D1E3"/>
<evidence type="ECO:0000256" key="7">
    <source>
        <dbReference type="RuleBase" id="RU363067"/>
    </source>
</evidence>
<feature type="compositionally biased region" description="Low complexity" evidence="8">
    <location>
        <begin position="731"/>
        <end position="742"/>
    </location>
</feature>
<feature type="compositionally biased region" description="Gly residues" evidence="8">
    <location>
        <begin position="719"/>
        <end position="730"/>
    </location>
</feature>
<keyword evidence="11" id="KW-1185">Reference proteome</keyword>
<sequence length="1485" mass="151701">MEDGARMAQLQAELDSLHKAIGVLNKIAAELDILNAMQSVRQVALELLDCERVTLFLIFERRNELRAMIDQQQILRIPFGEGIAGLVAQTGTTMNLPDVYQHPMFNKDIDRLTGFRTRSMLCMAVSDMTGKNVAVLQALNKKGGLPFSGADERSLRLFSTHLGNTLAKAKLHETAKREKERLQAIYACFKSLSAADEVGQMVLLATSALEKHIIHAERVFFFLVDGPRGELWLHTHQAEAVRIKMGEARGGIVGACAASKKAKSWTDFGDPSSDPALRRLAPLLQPARCKSVLVQPIHGTGSDRVLAVALAVNKREAEGTRDIFFEPFFTDADVDAMGLFAYEVGDLLSERSLELSLLSALSVVTADGAHPNAPRAGPSAAGGTDGAAGGGGGPGAAAGGGGGAPGGAGACGGAEGGADAGGGGGGGGGSGVSGEEDLIRSQLLQMYLPEYKNRESGSGHSVFHRSSFSSANAAANQVRASLERKRSAHHNSTELLAHQPGLKRGGGGGGGGGGGSPRRRDSVSASARLGLAVAAAAARSSMWASARQMQQPRSVGGNEEESAAAAAAAAAAHAFNAGGGGAGPSLPLGLHLHPHLHQLHPAAALGGAQSERGSDGSGELLPDLGSLRCASSSMAEHSLRGLLLAQPVPAGTQSIQMRTGRTSGARAVSGPQAHVPPLPRASGTAGGAGPAASILAQAHPHSQHYHQHSHTPHALSSGGELGGGGGGGHAGPTSGPPTSVSRLMAPWRKPLRLPAAAALGSGDGGILSNDRNLAGEHAQHDGDSDSSSSSDSGSDSGSDSEDEGGVFQARRGGGGGVGAVMRFRSHPLIQGVTAGSLGADVDVVEEGEEGEEQAAGAGDAGGGAGGDADCCASPSAVAGAGQAVTTNGLRERAQMAPVTSAAAAAAVAAGQALQRGMSGRARSKRRLPPGAGLGGGVGVGVGEAEELGALRAAAAAAAADDDLGVANPAALRTHLSCSNLATGELGGPLAALGGGLGPGVSARTPCFYSEAGQLLTWDWDFTEFSLEELVKLAYDIFIVSGVMEEFAIRPKALRNFLTAVASHYHAIPYHNFNHVCHVLHATFLICCTTHARDLFKPLERLSILIAALCHDLDHDGHSNSFHVNSGSELARIYNDQSVMENHHCAMTFAILSRTDCAVLAGLSPEQQRAARKVIISAILCTDMANHFTLTQEFQKHSTTYDPDSEADRLLLLKVSLHAADIGNAVRPFHVNHAMSRRVHREFEAQTEEESRLGLPITFAVDTADHVMCARVELNFLDYVVMSLWERLVDVLPELEPQLGLLRVNRARYRKIADTGKTADVVLAEEAQQQDAPAAAAATTTVSETMATASAAAAAAAGSGTAGSVTHAEGPGAGGATTSQGQHGSVGGVVSGGGGGGGGGGHTASVSPPNELAAAEDGRAHGSGQRQEESGRGAAAAAAGGGGAGSPEDMLISPTGTWSQVPNGLIEDASMSEGESAGVRGSSGQH</sequence>
<dbReference type="SUPFAM" id="SSF55781">
    <property type="entry name" value="GAF domain-like"/>
    <property type="match status" value="2"/>
</dbReference>
<evidence type="ECO:0000256" key="2">
    <source>
        <dbReference type="ARBA" id="ARBA00022723"/>
    </source>
</evidence>
<dbReference type="OrthoDB" id="68317at2759"/>
<dbReference type="ExpressionAtlas" id="A0A2K3D1E3">
    <property type="expression patterns" value="baseline and differential"/>
</dbReference>
<dbReference type="STRING" id="3055.A0A2K3D1E3"/>
<feature type="region of interest" description="Disordered" evidence="8">
    <location>
        <begin position="474"/>
        <end position="524"/>
    </location>
</feature>
<organism evidence="10 11">
    <name type="scientific">Chlamydomonas reinhardtii</name>
    <name type="common">Chlamydomonas smithii</name>
    <dbReference type="NCBI Taxonomy" id="3055"/>
    <lineage>
        <taxon>Eukaryota</taxon>
        <taxon>Viridiplantae</taxon>
        <taxon>Chlorophyta</taxon>
        <taxon>core chlorophytes</taxon>
        <taxon>Chlorophyceae</taxon>
        <taxon>CS clade</taxon>
        <taxon>Chlamydomonadales</taxon>
        <taxon>Chlamydomonadaceae</taxon>
        <taxon>Chlamydomonas</taxon>
    </lineage>
</organism>
<dbReference type="InterPro" id="IPR036971">
    <property type="entry name" value="PDEase_catalytic_dom_sf"/>
</dbReference>
<evidence type="ECO:0000313" key="10">
    <source>
        <dbReference type="EMBL" id="PNW74351.1"/>
    </source>
</evidence>
<dbReference type="GeneID" id="5724628"/>
<feature type="region of interest" description="Disordered" evidence="8">
    <location>
        <begin position="653"/>
        <end position="742"/>
    </location>
</feature>
<comment type="cofactor">
    <cofactor evidence="7">
        <name>a divalent metal cation</name>
        <dbReference type="ChEBI" id="CHEBI:60240"/>
    </cofactor>
    <text evidence="7">Binds 2 divalent metal cations per subunit. Site 1 may preferentially bind zinc ions, while site 2 has a preference for magnesium and/or manganese ions.</text>
</comment>
<feature type="compositionally biased region" description="Gly residues" evidence="8">
    <location>
        <begin position="1383"/>
        <end position="1401"/>
    </location>
</feature>
<dbReference type="CDD" id="cd00077">
    <property type="entry name" value="HDc"/>
    <property type="match status" value="1"/>
</dbReference>
<reference evidence="10 11" key="1">
    <citation type="journal article" date="2007" name="Science">
        <title>The Chlamydomonas genome reveals the evolution of key animal and plant functions.</title>
        <authorList>
            <person name="Merchant S.S."/>
            <person name="Prochnik S.E."/>
            <person name="Vallon O."/>
            <person name="Harris E.H."/>
            <person name="Karpowicz S.J."/>
            <person name="Witman G.B."/>
            <person name="Terry A."/>
            <person name="Salamov A."/>
            <person name="Fritz-Laylin L.K."/>
            <person name="Marechal-Drouard L."/>
            <person name="Marshall W.F."/>
            <person name="Qu L.H."/>
            <person name="Nelson D.R."/>
            <person name="Sanderfoot A.A."/>
            <person name="Spalding M.H."/>
            <person name="Kapitonov V.V."/>
            <person name="Ren Q."/>
            <person name="Ferris P."/>
            <person name="Lindquist E."/>
            <person name="Shapiro H."/>
            <person name="Lucas S.M."/>
            <person name="Grimwood J."/>
            <person name="Schmutz J."/>
            <person name="Cardol P."/>
            <person name="Cerutti H."/>
            <person name="Chanfreau G."/>
            <person name="Chen C.L."/>
            <person name="Cognat V."/>
            <person name="Croft M.T."/>
            <person name="Dent R."/>
            <person name="Dutcher S."/>
            <person name="Fernandez E."/>
            <person name="Fukuzawa H."/>
            <person name="Gonzalez-Ballester D."/>
            <person name="Gonzalez-Halphen D."/>
            <person name="Hallmann A."/>
            <person name="Hanikenne M."/>
            <person name="Hippler M."/>
            <person name="Inwood W."/>
            <person name="Jabbari K."/>
            <person name="Kalanon M."/>
            <person name="Kuras R."/>
            <person name="Lefebvre P.A."/>
            <person name="Lemaire S.D."/>
            <person name="Lobanov A.V."/>
            <person name="Lohr M."/>
            <person name="Manuell A."/>
            <person name="Meier I."/>
            <person name="Mets L."/>
            <person name="Mittag M."/>
            <person name="Mittelmeier T."/>
            <person name="Moroney J.V."/>
            <person name="Moseley J."/>
            <person name="Napoli C."/>
            <person name="Nedelcu A.M."/>
            <person name="Niyogi K."/>
            <person name="Novoselov S.V."/>
            <person name="Paulsen I.T."/>
            <person name="Pazour G."/>
            <person name="Purton S."/>
            <person name="Ral J.P."/>
            <person name="Riano-Pachon D.M."/>
            <person name="Riekhof W."/>
            <person name="Rymarquis L."/>
            <person name="Schroda M."/>
            <person name="Stern D."/>
            <person name="Umen J."/>
            <person name="Willows R."/>
            <person name="Wilson N."/>
            <person name="Zimmer S.L."/>
            <person name="Allmer J."/>
            <person name="Balk J."/>
            <person name="Bisova K."/>
            <person name="Chen C.J."/>
            <person name="Elias M."/>
            <person name="Gendler K."/>
            <person name="Hauser C."/>
            <person name="Lamb M.R."/>
            <person name="Ledford H."/>
            <person name="Long J.C."/>
            <person name="Minagawa J."/>
            <person name="Page M.D."/>
            <person name="Pan J."/>
            <person name="Pootakham W."/>
            <person name="Roje S."/>
            <person name="Rose A."/>
            <person name="Stahlberg E."/>
            <person name="Terauchi A.M."/>
            <person name="Yang P."/>
            <person name="Ball S."/>
            <person name="Bowler C."/>
            <person name="Dieckmann C.L."/>
            <person name="Gladyshev V.N."/>
            <person name="Green P."/>
            <person name="Jorgensen R."/>
            <person name="Mayfield S."/>
            <person name="Mueller-Roeber B."/>
            <person name="Rajamani S."/>
            <person name="Sayre R.T."/>
            <person name="Brokstein P."/>
            <person name="Dubchak I."/>
            <person name="Goodstein D."/>
            <person name="Hornick L."/>
            <person name="Huang Y.W."/>
            <person name="Jhaveri J."/>
            <person name="Luo Y."/>
            <person name="Martinez D."/>
            <person name="Ngau W.C."/>
            <person name="Otillar B."/>
            <person name="Poliakov A."/>
            <person name="Porter A."/>
            <person name="Szajkowski L."/>
            <person name="Werner G."/>
            <person name="Zhou K."/>
            <person name="Grigoriev I.V."/>
            <person name="Rokhsar D.S."/>
            <person name="Grossman A.R."/>
        </authorList>
    </citation>
    <scope>NUCLEOTIDE SEQUENCE [LARGE SCALE GENOMIC DNA]</scope>
    <source>
        <strain evidence="11">CC-503</strain>
    </source>
</reference>
<dbReference type="KEGG" id="cre:CHLRE_13g605100v5"/>
<gene>
    <name evidence="10" type="ORF">CHLRE_13g605100v5</name>
</gene>
<keyword evidence="2 6" id="KW-0479">Metal-binding</keyword>
<feature type="active site" description="Proton donor" evidence="5">
    <location>
        <position position="1070"/>
    </location>
</feature>
<feature type="compositionally biased region" description="Basic residues" evidence="8">
    <location>
        <begin position="701"/>
        <end position="711"/>
    </location>
</feature>
<dbReference type="InterPro" id="IPR003607">
    <property type="entry name" value="HD/PDEase_dom"/>
</dbReference>
<evidence type="ECO:0000313" key="11">
    <source>
        <dbReference type="Proteomes" id="UP000006906"/>
    </source>
</evidence>
<evidence type="ECO:0000256" key="8">
    <source>
        <dbReference type="SAM" id="MobiDB-lite"/>
    </source>
</evidence>
<dbReference type="Pfam" id="PF00233">
    <property type="entry name" value="PDEase_I"/>
    <property type="match status" value="1"/>
</dbReference>
<evidence type="ECO:0000256" key="5">
    <source>
        <dbReference type="PIRSR" id="PIRSR623088-1"/>
    </source>
</evidence>
<feature type="region of interest" description="Disordered" evidence="8">
    <location>
        <begin position="767"/>
        <end position="813"/>
    </location>
</feature>
<accession>A0A2K3D1E3</accession>
<dbReference type="InterPro" id="IPR029016">
    <property type="entry name" value="GAF-like_dom_sf"/>
</dbReference>
<evidence type="ECO:0000256" key="6">
    <source>
        <dbReference type="PIRSR" id="PIRSR623088-3"/>
    </source>
</evidence>
<feature type="binding site" evidence="6">
    <location>
        <position position="1110"/>
    </location>
    <ligand>
        <name>Zn(2+)</name>
        <dbReference type="ChEBI" id="CHEBI:29105"/>
        <label>1</label>
    </ligand>
</feature>
<feature type="binding site" evidence="6">
    <location>
        <position position="1074"/>
    </location>
    <ligand>
        <name>Zn(2+)</name>
        <dbReference type="ChEBI" id="CHEBI:29105"/>
        <label>1</label>
    </ligand>
</feature>
<keyword evidence="3 7" id="KW-0378">Hydrolase</keyword>
<feature type="region of interest" description="Disordered" evidence="8">
    <location>
        <begin position="847"/>
        <end position="867"/>
    </location>
</feature>
<feature type="region of interest" description="Disordered" evidence="8">
    <location>
        <begin position="1360"/>
        <end position="1485"/>
    </location>
</feature>
<dbReference type="EMBL" id="CM008974">
    <property type="protein sequence ID" value="PNW74351.1"/>
    <property type="molecule type" value="Genomic_DNA"/>
</dbReference>
<name>A0A2K3D1E3_CHLRE</name>
<dbReference type="GO" id="GO:0004115">
    <property type="term" value="F:3',5'-cyclic-AMP phosphodiesterase activity"/>
    <property type="evidence" value="ECO:0000318"/>
    <property type="project" value="GO_Central"/>
</dbReference>
<dbReference type="GO" id="GO:0141162">
    <property type="term" value="P:negative regulation of cAMP/PKA signal transduction"/>
    <property type="evidence" value="ECO:0000318"/>
    <property type="project" value="GO_Central"/>
</dbReference>
<evidence type="ECO:0000256" key="1">
    <source>
        <dbReference type="ARBA" id="ARBA00022535"/>
    </source>
</evidence>
<dbReference type="Gene3D" id="1.10.1300.10">
    <property type="entry name" value="3'5'-cyclic nucleotide phosphodiesterase, catalytic domain"/>
    <property type="match status" value="1"/>
</dbReference>
<feature type="binding site" evidence="6">
    <location>
        <position position="1220"/>
    </location>
    <ligand>
        <name>Zn(2+)</name>
        <dbReference type="ChEBI" id="CHEBI:29105"/>
        <label>1</label>
    </ligand>
</feature>
<feature type="compositionally biased region" description="Gly residues" evidence="8">
    <location>
        <begin position="383"/>
        <end position="408"/>
    </location>
</feature>
<dbReference type="Gene3D" id="3.30.450.40">
    <property type="match status" value="2"/>
</dbReference>